<organism evidence="1 2">
    <name type="scientific">Hibiscus sabdariffa</name>
    <name type="common">roselle</name>
    <dbReference type="NCBI Taxonomy" id="183260"/>
    <lineage>
        <taxon>Eukaryota</taxon>
        <taxon>Viridiplantae</taxon>
        <taxon>Streptophyta</taxon>
        <taxon>Embryophyta</taxon>
        <taxon>Tracheophyta</taxon>
        <taxon>Spermatophyta</taxon>
        <taxon>Magnoliopsida</taxon>
        <taxon>eudicotyledons</taxon>
        <taxon>Gunneridae</taxon>
        <taxon>Pentapetalae</taxon>
        <taxon>rosids</taxon>
        <taxon>malvids</taxon>
        <taxon>Malvales</taxon>
        <taxon>Malvaceae</taxon>
        <taxon>Malvoideae</taxon>
        <taxon>Hibiscus</taxon>
    </lineage>
</organism>
<sequence length="110" mass="12648">MDSSEDENGREREKNLEFEEWEVLVVETTKENKSETSCHSLVVIRHPCESGAIFSPYWSFGFGFPEAFQWTFRSLLAQDLFNELLLHLNNKTIEVHFIACGRAGVVIGHD</sequence>
<dbReference type="EMBL" id="JBBPBM010000108">
    <property type="protein sequence ID" value="KAK8507382.1"/>
    <property type="molecule type" value="Genomic_DNA"/>
</dbReference>
<evidence type="ECO:0000313" key="2">
    <source>
        <dbReference type="Proteomes" id="UP001472677"/>
    </source>
</evidence>
<name>A0ABR2BLJ7_9ROSI</name>
<comment type="caution">
    <text evidence="1">The sequence shown here is derived from an EMBL/GenBank/DDBJ whole genome shotgun (WGS) entry which is preliminary data.</text>
</comment>
<accession>A0ABR2BLJ7</accession>
<proteinExistence type="predicted"/>
<protein>
    <submittedName>
        <fullName evidence="1">Uncharacterized protein</fullName>
    </submittedName>
</protein>
<gene>
    <name evidence="1" type="ORF">V6N12_072645</name>
</gene>
<keyword evidence="2" id="KW-1185">Reference proteome</keyword>
<dbReference type="Proteomes" id="UP001472677">
    <property type="component" value="Unassembled WGS sequence"/>
</dbReference>
<reference evidence="1 2" key="1">
    <citation type="journal article" date="2024" name="G3 (Bethesda)">
        <title>Genome assembly of Hibiscus sabdariffa L. provides insights into metabolisms of medicinal natural products.</title>
        <authorList>
            <person name="Kim T."/>
        </authorList>
    </citation>
    <scope>NUCLEOTIDE SEQUENCE [LARGE SCALE GENOMIC DNA]</scope>
    <source>
        <strain evidence="1">TK-2024</strain>
        <tissue evidence="1">Old leaves</tissue>
    </source>
</reference>
<evidence type="ECO:0000313" key="1">
    <source>
        <dbReference type="EMBL" id="KAK8507382.1"/>
    </source>
</evidence>